<reference evidence="2 3" key="1">
    <citation type="journal article" date="2023" name="IMA Fungus">
        <title>Comparative genomic study of the Penicillium genus elucidates a diverse pangenome and 15 lateral gene transfer events.</title>
        <authorList>
            <person name="Petersen C."/>
            <person name="Sorensen T."/>
            <person name="Nielsen M.R."/>
            <person name="Sondergaard T.E."/>
            <person name="Sorensen J.L."/>
            <person name="Fitzpatrick D.A."/>
            <person name="Frisvad J.C."/>
            <person name="Nielsen K.L."/>
        </authorList>
    </citation>
    <scope>NUCLEOTIDE SEQUENCE [LARGE SCALE GENOMIC DNA]</scope>
    <source>
        <strain evidence="2 3">IBT 29057</strain>
    </source>
</reference>
<gene>
    <name evidence="2" type="ORF">N7450_011702</name>
</gene>
<sequence>MPVGHVRGPTKMKKCPSSGISEHSSVDRGENVCESFNDQFPNSERRRLPGLQYKLYRFLKRRNYPSMRGKRQIIDRKIAPGEPAPALRVIEWTKTWYLWMGESKNPSFNRSSPPQDLP</sequence>
<dbReference type="Proteomes" id="UP001216150">
    <property type="component" value="Unassembled WGS sequence"/>
</dbReference>
<name>A0AAD6DAF8_9EURO</name>
<dbReference type="EMBL" id="JAQJAC010000010">
    <property type="protein sequence ID" value="KAJ5569216.1"/>
    <property type="molecule type" value="Genomic_DNA"/>
</dbReference>
<dbReference type="AlphaFoldDB" id="A0AAD6DAF8"/>
<evidence type="ECO:0000256" key="1">
    <source>
        <dbReference type="SAM" id="MobiDB-lite"/>
    </source>
</evidence>
<organism evidence="2 3">
    <name type="scientific">Penicillium hetheringtonii</name>
    <dbReference type="NCBI Taxonomy" id="911720"/>
    <lineage>
        <taxon>Eukaryota</taxon>
        <taxon>Fungi</taxon>
        <taxon>Dikarya</taxon>
        <taxon>Ascomycota</taxon>
        <taxon>Pezizomycotina</taxon>
        <taxon>Eurotiomycetes</taxon>
        <taxon>Eurotiomycetidae</taxon>
        <taxon>Eurotiales</taxon>
        <taxon>Aspergillaceae</taxon>
        <taxon>Penicillium</taxon>
    </lineage>
</organism>
<protein>
    <submittedName>
        <fullName evidence="2">Uncharacterized protein</fullName>
    </submittedName>
</protein>
<accession>A0AAD6DAF8</accession>
<evidence type="ECO:0000313" key="3">
    <source>
        <dbReference type="Proteomes" id="UP001216150"/>
    </source>
</evidence>
<comment type="caution">
    <text evidence="2">The sequence shown here is derived from an EMBL/GenBank/DDBJ whole genome shotgun (WGS) entry which is preliminary data.</text>
</comment>
<evidence type="ECO:0000313" key="2">
    <source>
        <dbReference type="EMBL" id="KAJ5569216.1"/>
    </source>
</evidence>
<keyword evidence="3" id="KW-1185">Reference proteome</keyword>
<feature type="region of interest" description="Disordered" evidence="1">
    <location>
        <begin position="1"/>
        <end position="29"/>
    </location>
</feature>
<proteinExistence type="predicted"/>